<dbReference type="SUPFAM" id="SSF55961">
    <property type="entry name" value="Bet v1-like"/>
    <property type="match status" value="1"/>
</dbReference>
<accession>A0ABT2ZQX6</accession>
<evidence type="ECO:0000256" key="1">
    <source>
        <dbReference type="ARBA" id="ARBA00006817"/>
    </source>
</evidence>
<name>A0ABT2ZQX6_9RHOB</name>
<evidence type="ECO:0000259" key="2">
    <source>
        <dbReference type="Pfam" id="PF08327"/>
    </source>
</evidence>
<dbReference type="EMBL" id="JAOWKZ010000003">
    <property type="protein sequence ID" value="MCV2873564.1"/>
    <property type="molecule type" value="Genomic_DNA"/>
</dbReference>
<dbReference type="RefSeq" id="WP_263740768.1">
    <property type="nucleotide sequence ID" value="NZ_JAOWKZ010000003.1"/>
</dbReference>
<dbReference type="InterPro" id="IPR023393">
    <property type="entry name" value="START-like_dom_sf"/>
</dbReference>
<dbReference type="Pfam" id="PF08327">
    <property type="entry name" value="AHSA1"/>
    <property type="match status" value="1"/>
</dbReference>
<dbReference type="Gene3D" id="3.30.530.20">
    <property type="match status" value="1"/>
</dbReference>
<gene>
    <name evidence="3" type="ORF">OEZ71_14780</name>
</gene>
<comment type="caution">
    <text evidence="3">The sequence shown here is derived from an EMBL/GenBank/DDBJ whole genome shotgun (WGS) entry which is preliminary data.</text>
</comment>
<organism evidence="3 4">
    <name type="scientific">Albidovulum litorale</name>
    <dbReference type="NCBI Taxonomy" id="2984134"/>
    <lineage>
        <taxon>Bacteria</taxon>
        <taxon>Pseudomonadati</taxon>
        <taxon>Pseudomonadota</taxon>
        <taxon>Alphaproteobacteria</taxon>
        <taxon>Rhodobacterales</taxon>
        <taxon>Paracoccaceae</taxon>
        <taxon>Albidovulum</taxon>
    </lineage>
</organism>
<sequence>MLIERVIGAPISVIWAAWTDPQALPEWWGPDGFSCRTTRIDLSDGGEWVFDMIGPDGTVYPNHHKGIRHRPMKQIDYTLLWGENGPKHADASVRFDDLGGRTRVTLSMTFVTSEECETARGFGAVELGQQTLGKLASFVGAG</sequence>
<keyword evidence="4" id="KW-1185">Reference proteome</keyword>
<protein>
    <submittedName>
        <fullName evidence="3">SRPBCC domain-containing protein</fullName>
    </submittedName>
</protein>
<evidence type="ECO:0000313" key="4">
    <source>
        <dbReference type="Proteomes" id="UP001652564"/>
    </source>
</evidence>
<reference evidence="3 4" key="1">
    <citation type="submission" date="2022-10" db="EMBL/GenBank/DDBJ databases">
        <title>Defluviimonas sp. nov., isolated from ocean surface sediments.</title>
        <authorList>
            <person name="He W."/>
            <person name="Wang L."/>
            <person name="Zhang D.-F."/>
        </authorList>
    </citation>
    <scope>NUCLEOTIDE SEQUENCE [LARGE SCALE GENOMIC DNA]</scope>
    <source>
        <strain evidence="3 4">WL0050</strain>
    </source>
</reference>
<feature type="domain" description="Activator of Hsp90 ATPase homologue 1/2-like C-terminal" evidence="2">
    <location>
        <begin position="9"/>
        <end position="139"/>
    </location>
</feature>
<evidence type="ECO:0000313" key="3">
    <source>
        <dbReference type="EMBL" id="MCV2873564.1"/>
    </source>
</evidence>
<dbReference type="Proteomes" id="UP001652564">
    <property type="component" value="Unassembled WGS sequence"/>
</dbReference>
<comment type="similarity">
    <text evidence="1">Belongs to the AHA1 family.</text>
</comment>
<dbReference type="InterPro" id="IPR013538">
    <property type="entry name" value="ASHA1/2-like_C"/>
</dbReference>
<proteinExistence type="inferred from homology"/>